<dbReference type="InterPro" id="IPR005467">
    <property type="entry name" value="His_kinase_dom"/>
</dbReference>
<dbReference type="Pfam" id="PF02518">
    <property type="entry name" value="HATPase_c"/>
    <property type="match status" value="1"/>
</dbReference>
<dbReference type="Gene3D" id="1.10.287.130">
    <property type="match status" value="1"/>
</dbReference>
<dbReference type="GO" id="GO:0005886">
    <property type="term" value="C:plasma membrane"/>
    <property type="evidence" value="ECO:0007669"/>
    <property type="project" value="UniProtKB-ARBA"/>
</dbReference>
<evidence type="ECO:0000313" key="9">
    <source>
        <dbReference type="EMBL" id="MCP8899645.1"/>
    </source>
</evidence>
<dbReference type="PRINTS" id="PR00344">
    <property type="entry name" value="BCTRLSENSOR"/>
</dbReference>
<dbReference type="PROSITE" id="PS50109">
    <property type="entry name" value="HIS_KIN"/>
    <property type="match status" value="1"/>
</dbReference>
<feature type="domain" description="Histidine kinase" evidence="8">
    <location>
        <begin position="297"/>
        <end position="512"/>
    </location>
</feature>
<evidence type="ECO:0000256" key="7">
    <source>
        <dbReference type="SAM" id="Phobius"/>
    </source>
</evidence>
<evidence type="ECO:0000256" key="2">
    <source>
        <dbReference type="ARBA" id="ARBA00012438"/>
    </source>
</evidence>
<gene>
    <name evidence="9" type="ORF">M6D89_10065</name>
</gene>
<keyword evidence="9" id="KW-0067">ATP-binding</keyword>
<sequence>MQLLGSGYQWDYLKQALKRHGIGRRLLLSIIVFSSVVTLVATAVQLLTDYQRDVSLIKSRLADIDSSYMASISASLWNLDVSQLKLQLEGIRHLPDVSSVAVYEVGNAVSKPLKIELGKFEAESAIVREYAITHTFAEDSRTIGILRVEASLTQVYARLWDKAIVILLSQGVKTFLVSLFILYVFYRLVAVHLGRIAQYLSDYNIDQTSPLTLARDRRSHPDELDLVVTSFNALTAKLEDAYEHMRQVNQALADDIVARRRAEEEVKHLNAVLEERVKQRTAELEAANGELASFCYSVSHDLRAPLRRIEGFRRILAEQIEERCNEQQRHYLGRMESGAQEMSEMIDSFLQLSRATQSELHISQVDLSALVRHYFAQLSALEPERRVELTIEDGVVVEADHRFLAVLVDNLVHNAWKYTAREACARIAFGCQSADNGERQFFLRDNGAGFDMKYAGRLFSPFTRLHKASEFEGIGIGLATVQRIVARHGGRIWAEAEPGKGASFYFTFWDGKTDRDQGNDITG</sequence>
<feature type="transmembrane region" description="Helical" evidence="7">
    <location>
        <begin position="26"/>
        <end position="47"/>
    </location>
</feature>
<dbReference type="InterPro" id="IPR036890">
    <property type="entry name" value="HATPase_C_sf"/>
</dbReference>
<feature type="coiled-coil region" evidence="6">
    <location>
        <begin position="259"/>
        <end position="290"/>
    </location>
</feature>
<dbReference type="FunFam" id="1.10.287.130:FF:000070">
    <property type="entry name" value="Histidine kinase sensor protein"/>
    <property type="match status" value="1"/>
</dbReference>
<dbReference type="RefSeq" id="WP_253967936.1">
    <property type="nucleotide sequence ID" value="NZ_JAMFTH010000002.1"/>
</dbReference>
<dbReference type="FunFam" id="3.30.565.10:FF:000006">
    <property type="entry name" value="Sensor histidine kinase WalK"/>
    <property type="match status" value="1"/>
</dbReference>
<keyword evidence="10" id="KW-1185">Reference proteome</keyword>
<dbReference type="GO" id="GO:0007234">
    <property type="term" value="P:osmosensory signaling via phosphorelay pathway"/>
    <property type="evidence" value="ECO:0007669"/>
    <property type="project" value="TreeGrafter"/>
</dbReference>
<dbReference type="SUPFAM" id="SSF55874">
    <property type="entry name" value="ATPase domain of HSP90 chaperone/DNA topoisomerase II/histidine kinase"/>
    <property type="match status" value="1"/>
</dbReference>
<dbReference type="SUPFAM" id="SSF47384">
    <property type="entry name" value="Homodimeric domain of signal transducing histidine kinase"/>
    <property type="match status" value="1"/>
</dbReference>
<dbReference type="EMBL" id="JAMFTH010000002">
    <property type="protein sequence ID" value="MCP8899645.1"/>
    <property type="molecule type" value="Genomic_DNA"/>
</dbReference>
<dbReference type="CDD" id="cd00082">
    <property type="entry name" value="HisKA"/>
    <property type="match status" value="1"/>
</dbReference>
<evidence type="ECO:0000313" key="10">
    <source>
        <dbReference type="Proteomes" id="UP001139319"/>
    </source>
</evidence>
<dbReference type="InterPro" id="IPR003661">
    <property type="entry name" value="HisK_dim/P_dom"/>
</dbReference>
<dbReference type="Proteomes" id="UP001139319">
    <property type="component" value="Unassembled WGS sequence"/>
</dbReference>
<dbReference type="SMART" id="SM00387">
    <property type="entry name" value="HATPase_c"/>
    <property type="match status" value="1"/>
</dbReference>
<comment type="caution">
    <text evidence="9">The sequence shown here is derived from an EMBL/GenBank/DDBJ whole genome shotgun (WGS) entry which is preliminary data.</text>
</comment>
<dbReference type="Pfam" id="PF17149">
    <property type="entry name" value="CHASE5"/>
    <property type="match status" value="1"/>
</dbReference>
<keyword evidence="5" id="KW-0418">Kinase</keyword>
<reference evidence="9" key="2">
    <citation type="submission" date="2023-01" db="EMBL/GenBank/DDBJ databases">
        <title>Gilvimarinus xylanilyticus HB14 isolated from Caulerpa lentillifera aquaculture base in Hainan, China.</title>
        <authorList>
            <person name="Zhang Y.-J."/>
        </authorList>
    </citation>
    <scope>NUCLEOTIDE SEQUENCE</scope>
    <source>
        <strain evidence="9">HB14</strain>
    </source>
</reference>
<accession>A0A9X2I3G2</accession>
<keyword evidence="7" id="KW-1133">Transmembrane helix</keyword>
<protein>
    <recommendedName>
        <fullName evidence="2">histidine kinase</fullName>
        <ecNumber evidence="2">2.7.13.3</ecNumber>
    </recommendedName>
</protein>
<proteinExistence type="predicted"/>
<reference evidence="9" key="1">
    <citation type="submission" date="2022-05" db="EMBL/GenBank/DDBJ databases">
        <authorList>
            <person name="Sun H.-N."/>
        </authorList>
    </citation>
    <scope>NUCLEOTIDE SEQUENCE</scope>
    <source>
        <strain evidence="9">HB14</strain>
    </source>
</reference>
<dbReference type="EC" id="2.7.13.3" evidence="2"/>
<feature type="transmembrane region" description="Helical" evidence="7">
    <location>
        <begin position="163"/>
        <end position="186"/>
    </location>
</feature>
<evidence type="ECO:0000256" key="5">
    <source>
        <dbReference type="ARBA" id="ARBA00022777"/>
    </source>
</evidence>
<keyword evidence="6" id="KW-0175">Coiled coil</keyword>
<dbReference type="GO" id="GO:0000156">
    <property type="term" value="F:phosphorelay response regulator activity"/>
    <property type="evidence" value="ECO:0007669"/>
    <property type="project" value="TreeGrafter"/>
</dbReference>
<dbReference type="Gene3D" id="3.30.565.10">
    <property type="entry name" value="Histidine kinase-like ATPase, C-terminal domain"/>
    <property type="match status" value="1"/>
</dbReference>
<dbReference type="InterPro" id="IPR003594">
    <property type="entry name" value="HATPase_dom"/>
</dbReference>
<evidence type="ECO:0000256" key="3">
    <source>
        <dbReference type="ARBA" id="ARBA00022553"/>
    </source>
</evidence>
<keyword evidence="9" id="KW-0547">Nucleotide-binding</keyword>
<organism evidence="9 10">
    <name type="scientific">Gilvimarinus xylanilyticus</name>
    <dbReference type="NCBI Taxonomy" id="2944139"/>
    <lineage>
        <taxon>Bacteria</taxon>
        <taxon>Pseudomonadati</taxon>
        <taxon>Pseudomonadota</taxon>
        <taxon>Gammaproteobacteria</taxon>
        <taxon>Cellvibrionales</taxon>
        <taxon>Cellvibrionaceae</taxon>
        <taxon>Gilvimarinus</taxon>
    </lineage>
</organism>
<dbReference type="InterPro" id="IPR004358">
    <property type="entry name" value="Sig_transdc_His_kin-like_C"/>
</dbReference>
<dbReference type="SMART" id="SM00388">
    <property type="entry name" value="HisKA"/>
    <property type="match status" value="1"/>
</dbReference>
<dbReference type="InterPro" id="IPR050351">
    <property type="entry name" value="BphY/WalK/GraS-like"/>
</dbReference>
<dbReference type="GO" id="GO:0000155">
    <property type="term" value="F:phosphorelay sensor kinase activity"/>
    <property type="evidence" value="ECO:0007669"/>
    <property type="project" value="InterPro"/>
</dbReference>
<dbReference type="InterPro" id="IPR033414">
    <property type="entry name" value="Sensor_dom"/>
</dbReference>
<keyword evidence="3" id="KW-0597">Phosphoprotein</keyword>
<evidence type="ECO:0000256" key="1">
    <source>
        <dbReference type="ARBA" id="ARBA00000085"/>
    </source>
</evidence>
<keyword evidence="7" id="KW-0812">Transmembrane</keyword>
<keyword evidence="7" id="KW-0472">Membrane</keyword>
<evidence type="ECO:0000259" key="8">
    <source>
        <dbReference type="PROSITE" id="PS50109"/>
    </source>
</evidence>
<dbReference type="GO" id="GO:0005524">
    <property type="term" value="F:ATP binding"/>
    <property type="evidence" value="ECO:0007669"/>
    <property type="project" value="UniProtKB-KW"/>
</dbReference>
<comment type="catalytic activity">
    <reaction evidence="1">
        <text>ATP + protein L-histidine = ADP + protein N-phospho-L-histidine.</text>
        <dbReference type="EC" id="2.7.13.3"/>
    </reaction>
</comment>
<dbReference type="Pfam" id="PF00512">
    <property type="entry name" value="HisKA"/>
    <property type="match status" value="1"/>
</dbReference>
<evidence type="ECO:0000256" key="6">
    <source>
        <dbReference type="SAM" id="Coils"/>
    </source>
</evidence>
<dbReference type="PANTHER" id="PTHR42878:SF15">
    <property type="entry name" value="BACTERIOPHYTOCHROME"/>
    <property type="match status" value="1"/>
</dbReference>
<evidence type="ECO:0000256" key="4">
    <source>
        <dbReference type="ARBA" id="ARBA00022679"/>
    </source>
</evidence>
<name>A0A9X2I3G2_9GAMM</name>
<dbReference type="PANTHER" id="PTHR42878">
    <property type="entry name" value="TWO-COMPONENT HISTIDINE KINASE"/>
    <property type="match status" value="1"/>
</dbReference>
<dbReference type="GO" id="GO:0030295">
    <property type="term" value="F:protein kinase activator activity"/>
    <property type="evidence" value="ECO:0007669"/>
    <property type="project" value="TreeGrafter"/>
</dbReference>
<keyword evidence="4" id="KW-0808">Transferase</keyword>
<dbReference type="InterPro" id="IPR036097">
    <property type="entry name" value="HisK_dim/P_sf"/>
</dbReference>
<dbReference type="AlphaFoldDB" id="A0A9X2I3G2"/>